<evidence type="ECO:0000256" key="1">
    <source>
        <dbReference type="SAM" id="MobiDB-lite"/>
    </source>
</evidence>
<dbReference type="Proteomes" id="UP000663844">
    <property type="component" value="Unassembled WGS sequence"/>
</dbReference>
<evidence type="ECO:0000313" key="4">
    <source>
        <dbReference type="Proteomes" id="UP000663845"/>
    </source>
</evidence>
<evidence type="ECO:0000313" key="2">
    <source>
        <dbReference type="EMBL" id="CAF1279189.1"/>
    </source>
</evidence>
<evidence type="ECO:0000313" key="3">
    <source>
        <dbReference type="EMBL" id="CAF3560176.1"/>
    </source>
</evidence>
<dbReference type="AlphaFoldDB" id="A0A815C7P3"/>
<feature type="region of interest" description="Disordered" evidence="1">
    <location>
        <begin position="36"/>
        <end position="71"/>
    </location>
</feature>
<name>A0A815C7P3_9BILA</name>
<sequence length="161" mass="18249">MMTETTEESTLDKLLKSRYPLTYYLSRQQQFINSFSSKQTVAEPTPRRPSSDAGTIAAHKRKTPLPPPPPCFNVPDTLDFDATEYGHNDEINESAAMEEDNDTLLLKNIDTRANDNTSDIINEKHSLYIQRSSAIELEFSPYENNSPLRQAIENGLNIINK</sequence>
<gene>
    <name evidence="2" type="ORF">JYZ213_LOCUS31135</name>
    <name evidence="3" type="ORF">OXD698_LOCUS4376</name>
</gene>
<accession>A0A815C7P3</accession>
<comment type="caution">
    <text evidence="2">The sequence shown here is derived from an EMBL/GenBank/DDBJ whole genome shotgun (WGS) entry which is preliminary data.</text>
</comment>
<reference evidence="2" key="1">
    <citation type="submission" date="2021-02" db="EMBL/GenBank/DDBJ databases">
        <authorList>
            <person name="Nowell W R."/>
        </authorList>
    </citation>
    <scope>NUCLEOTIDE SEQUENCE</scope>
</reference>
<proteinExistence type="predicted"/>
<dbReference type="EMBL" id="CAJNOG010000516">
    <property type="protein sequence ID" value="CAF1279189.1"/>
    <property type="molecule type" value="Genomic_DNA"/>
</dbReference>
<dbReference type="Proteomes" id="UP000663845">
    <property type="component" value="Unassembled WGS sequence"/>
</dbReference>
<protein>
    <submittedName>
        <fullName evidence="2">Uncharacterized protein</fullName>
    </submittedName>
</protein>
<dbReference type="EMBL" id="CAJOAZ010000164">
    <property type="protein sequence ID" value="CAF3560176.1"/>
    <property type="molecule type" value="Genomic_DNA"/>
</dbReference>
<organism evidence="2 4">
    <name type="scientific">Adineta steineri</name>
    <dbReference type="NCBI Taxonomy" id="433720"/>
    <lineage>
        <taxon>Eukaryota</taxon>
        <taxon>Metazoa</taxon>
        <taxon>Spiralia</taxon>
        <taxon>Gnathifera</taxon>
        <taxon>Rotifera</taxon>
        <taxon>Eurotatoria</taxon>
        <taxon>Bdelloidea</taxon>
        <taxon>Adinetida</taxon>
        <taxon>Adinetidae</taxon>
        <taxon>Adineta</taxon>
    </lineage>
</organism>